<dbReference type="RefSeq" id="XP_013790759.2">
    <property type="nucleotide sequence ID" value="XM_013935305.2"/>
</dbReference>
<feature type="region of interest" description="Disordered" evidence="13">
    <location>
        <begin position="64"/>
        <end position="87"/>
    </location>
</feature>
<evidence type="ECO:0000313" key="14">
    <source>
        <dbReference type="Proteomes" id="UP000694941"/>
    </source>
</evidence>
<feature type="compositionally biased region" description="Polar residues" evidence="13">
    <location>
        <begin position="235"/>
        <end position="244"/>
    </location>
</feature>
<feature type="repeat" description="ANK" evidence="12">
    <location>
        <begin position="496"/>
        <end position="528"/>
    </location>
</feature>
<evidence type="ECO:0000256" key="2">
    <source>
        <dbReference type="ARBA" id="ARBA00022483"/>
    </source>
</evidence>
<keyword evidence="5" id="KW-0638">Presynaptic neurotoxin</keyword>
<dbReference type="PRINTS" id="PR01415">
    <property type="entry name" value="ANKYRIN"/>
</dbReference>
<evidence type="ECO:0000256" key="6">
    <source>
        <dbReference type="ARBA" id="ARBA00023043"/>
    </source>
</evidence>
<keyword evidence="6 12" id="KW-0040">ANK repeat</keyword>
<dbReference type="PANTHER" id="PTHR24198">
    <property type="entry name" value="ANKYRIN REPEAT AND PROTEIN KINASE DOMAIN-CONTAINING PROTEIN"/>
    <property type="match status" value="1"/>
</dbReference>
<comment type="subcellular location">
    <subcellularLocation>
        <location evidence="1">Target cell membrane</location>
    </subcellularLocation>
</comment>
<protein>
    <recommendedName>
        <fullName evidence="11">Alpha-latrotoxin</fullName>
    </recommendedName>
</protein>
<evidence type="ECO:0000256" key="7">
    <source>
        <dbReference type="ARBA" id="ARBA00023136"/>
    </source>
</evidence>
<evidence type="ECO:0000256" key="3">
    <source>
        <dbReference type="ARBA" id="ARBA00022537"/>
    </source>
</evidence>
<keyword evidence="14" id="KW-1185">Reference proteome</keyword>
<feature type="region of interest" description="Disordered" evidence="13">
    <location>
        <begin position="144"/>
        <end position="164"/>
    </location>
</feature>
<gene>
    <name evidence="15" type="primary">LOC106474616</name>
</gene>
<feature type="compositionally biased region" description="Polar residues" evidence="13">
    <location>
        <begin position="1"/>
        <end position="42"/>
    </location>
</feature>
<dbReference type="Gene3D" id="1.25.40.20">
    <property type="entry name" value="Ankyrin repeat-containing domain"/>
    <property type="match status" value="1"/>
</dbReference>
<comment type="similarity">
    <text evidence="9">Belongs to the cationic peptide 01 (latrotoxin) family. 03 (alpha-latrotoxin) subfamily.</text>
</comment>
<evidence type="ECO:0000256" key="1">
    <source>
        <dbReference type="ARBA" id="ARBA00004175"/>
    </source>
</evidence>
<dbReference type="Proteomes" id="UP000694941">
    <property type="component" value="Unplaced"/>
</dbReference>
<dbReference type="SMART" id="SM00248">
    <property type="entry name" value="ANK"/>
    <property type="match status" value="4"/>
</dbReference>
<organism evidence="14 15">
    <name type="scientific">Limulus polyphemus</name>
    <name type="common">Atlantic horseshoe crab</name>
    <dbReference type="NCBI Taxonomy" id="6850"/>
    <lineage>
        <taxon>Eukaryota</taxon>
        <taxon>Metazoa</taxon>
        <taxon>Ecdysozoa</taxon>
        <taxon>Arthropoda</taxon>
        <taxon>Chelicerata</taxon>
        <taxon>Merostomata</taxon>
        <taxon>Xiphosura</taxon>
        <taxon>Limulidae</taxon>
        <taxon>Limulus</taxon>
    </lineage>
</organism>
<dbReference type="PROSITE" id="PS50297">
    <property type="entry name" value="ANK_REP_REGION"/>
    <property type="match status" value="3"/>
</dbReference>
<feature type="compositionally biased region" description="Basic and acidic residues" evidence="13">
    <location>
        <begin position="357"/>
        <end position="372"/>
    </location>
</feature>
<dbReference type="Pfam" id="PF13637">
    <property type="entry name" value="Ank_4"/>
    <property type="match status" value="1"/>
</dbReference>
<evidence type="ECO:0000313" key="15">
    <source>
        <dbReference type="RefSeq" id="XP_013790759.2"/>
    </source>
</evidence>
<keyword evidence="4" id="KW-0677">Repeat</keyword>
<evidence type="ECO:0000256" key="13">
    <source>
        <dbReference type="SAM" id="MobiDB-lite"/>
    </source>
</evidence>
<evidence type="ECO:0000256" key="4">
    <source>
        <dbReference type="ARBA" id="ARBA00022737"/>
    </source>
</evidence>
<keyword evidence="2" id="KW-0268">Exocytosis</keyword>
<feature type="region of interest" description="Disordered" evidence="13">
    <location>
        <begin position="235"/>
        <end position="278"/>
    </location>
</feature>
<feature type="region of interest" description="Disordered" evidence="13">
    <location>
        <begin position="349"/>
        <end position="372"/>
    </location>
</feature>
<evidence type="ECO:0000256" key="12">
    <source>
        <dbReference type="PROSITE-ProRule" id="PRU00023"/>
    </source>
</evidence>
<dbReference type="Pfam" id="PF12796">
    <property type="entry name" value="Ank_2"/>
    <property type="match status" value="1"/>
</dbReference>
<reference evidence="15" key="1">
    <citation type="submission" date="2025-08" db="UniProtKB">
        <authorList>
            <consortium name="RefSeq"/>
        </authorList>
    </citation>
    <scope>IDENTIFICATION</scope>
    <source>
        <tissue evidence="15">Muscle</tissue>
    </source>
</reference>
<evidence type="ECO:0000256" key="8">
    <source>
        <dbReference type="ARBA" id="ARBA00023298"/>
    </source>
</evidence>
<keyword evidence="5" id="KW-0800">Toxin</keyword>
<dbReference type="PROSITE" id="PS50088">
    <property type="entry name" value="ANK_REPEAT"/>
    <property type="match status" value="3"/>
</dbReference>
<evidence type="ECO:0000256" key="10">
    <source>
        <dbReference type="ARBA" id="ARBA00049715"/>
    </source>
</evidence>
<dbReference type="InterPro" id="IPR002110">
    <property type="entry name" value="Ankyrin_rpt"/>
</dbReference>
<feature type="region of interest" description="Disordered" evidence="13">
    <location>
        <begin position="1"/>
        <end position="45"/>
    </location>
</feature>
<keyword evidence="3" id="KW-1052">Target cell membrane</keyword>
<evidence type="ECO:0000256" key="11">
    <source>
        <dbReference type="ARBA" id="ARBA00049811"/>
    </source>
</evidence>
<dbReference type="InterPro" id="IPR036770">
    <property type="entry name" value="Ankyrin_rpt-contain_sf"/>
</dbReference>
<keyword evidence="7" id="KW-0472">Membrane</keyword>
<evidence type="ECO:0000256" key="9">
    <source>
        <dbReference type="ARBA" id="ARBA00049657"/>
    </source>
</evidence>
<keyword evidence="8" id="KW-1053">Target membrane</keyword>
<dbReference type="GeneID" id="106474616"/>
<feature type="repeat" description="ANK" evidence="12">
    <location>
        <begin position="463"/>
        <end position="495"/>
    </location>
</feature>
<dbReference type="SUPFAM" id="SSF48403">
    <property type="entry name" value="Ankyrin repeat"/>
    <property type="match status" value="1"/>
</dbReference>
<keyword evidence="5" id="KW-0528">Neurotoxin</keyword>
<feature type="compositionally biased region" description="Low complexity" evidence="13">
    <location>
        <begin position="247"/>
        <end position="278"/>
    </location>
</feature>
<evidence type="ECO:0000256" key="5">
    <source>
        <dbReference type="ARBA" id="ARBA00023028"/>
    </source>
</evidence>
<dbReference type="PANTHER" id="PTHR24198:SF165">
    <property type="entry name" value="ANKYRIN REPEAT-CONTAINING PROTEIN-RELATED"/>
    <property type="match status" value="1"/>
</dbReference>
<name>A0ABM1BXV9_LIMPO</name>
<accession>A0ABM1BXV9</accession>
<feature type="repeat" description="ANK" evidence="12">
    <location>
        <begin position="529"/>
        <end position="561"/>
    </location>
</feature>
<proteinExistence type="inferred from homology"/>
<comment type="subunit">
    <text evidence="10">Homotetramer in membranes.</text>
</comment>
<sequence length="596" mass="65425">MKDSCTQTENESLKLSSGNTPNPETSLLESPVTGRNSYSSHSSVRKPKLIFHPEHLLNEDSVCSQTASLTSDDSDHETTSSSDVQERELYGEELIRMTKSSNVYRTYAGKKLLNKKIKADPLRKTGNSQAESETVGESQKVAYKESNGVGSEESVRTRVLDDTSGQNVKISEHDKLDKNRLINVNDALKNSPIPSIQTQKEVLKHEGPCLNIKETVLHKFNVSSDEILKQLSAPNERTSWQTSDDFAGSYSSGSTETSGECTTASSETSGECTTISSETSGECTTTSSNCESFTEEDSYPNIIRTDKEELLSEETSSECDSCCSCCQVTDEEEDPNEVLSYEDVVAHQGNDTNDADVPSHHHQPESEAKNETRVATSGFVMKSTPAYLIPPTTEECDIMHTGKPIPDELENANPEAGDLYRQLSEEEFVSTLKIHEAAKSGDLHVIKLLLKSDRKRTETVDERGWTPIHLAAAHGHVDIVKFLALEGADLVALDPSGYTAIHLAAMNGHTSCVEVLLSLGCKVENVTSEGFTPLHLAVLNAHVDCSNLLLSVGADISRRDALNRTVHDMAEEYSLDEISELLVNYCKKLHRLHNIL</sequence>